<feature type="compositionally biased region" description="Pro residues" evidence="1">
    <location>
        <begin position="259"/>
        <end position="280"/>
    </location>
</feature>
<dbReference type="EMBL" id="JAANNT010000002">
    <property type="protein sequence ID" value="NUV27540.1"/>
    <property type="molecule type" value="Genomic_DNA"/>
</dbReference>
<name>A0A7Y6EZL6_9ACTN</name>
<keyword evidence="2" id="KW-0812">Transmembrane</keyword>
<dbReference type="AlphaFoldDB" id="A0A7Y6EZL6"/>
<feature type="domain" description="DUF4328" evidence="3">
    <location>
        <begin position="100"/>
        <end position="249"/>
    </location>
</feature>
<keyword evidence="2" id="KW-0472">Membrane</keyword>
<comment type="caution">
    <text evidence="4">The sequence shown here is derived from an EMBL/GenBank/DDBJ whole genome shotgun (WGS) entry which is preliminary data.</text>
</comment>
<proteinExistence type="predicted"/>
<protein>
    <submittedName>
        <fullName evidence="4">DUF4328 domain-containing protein</fullName>
    </submittedName>
</protein>
<evidence type="ECO:0000313" key="5">
    <source>
        <dbReference type="Proteomes" id="UP000540128"/>
    </source>
</evidence>
<evidence type="ECO:0000259" key="3">
    <source>
        <dbReference type="Pfam" id="PF14219"/>
    </source>
</evidence>
<dbReference type="RefSeq" id="WP_175458563.1">
    <property type="nucleotide sequence ID" value="NZ_JAANNT010000002.1"/>
</dbReference>
<dbReference type="Proteomes" id="UP000540128">
    <property type="component" value="Unassembled WGS sequence"/>
</dbReference>
<organism evidence="4 5">
    <name type="scientific">Streptomyces odorifer</name>
    <dbReference type="NCBI Taxonomy" id="53450"/>
    <lineage>
        <taxon>Bacteria</taxon>
        <taxon>Bacillati</taxon>
        <taxon>Actinomycetota</taxon>
        <taxon>Actinomycetes</taxon>
        <taxon>Kitasatosporales</taxon>
        <taxon>Streptomycetaceae</taxon>
        <taxon>Streptomyces</taxon>
        <taxon>Streptomyces albidoflavus group</taxon>
    </lineage>
</organism>
<feature type="transmembrane region" description="Helical" evidence="2">
    <location>
        <begin position="228"/>
        <end position="248"/>
    </location>
</feature>
<keyword evidence="2" id="KW-1133">Transmembrane helix</keyword>
<gene>
    <name evidence="4" type="ORF">G6W59_04130</name>
</gene>
<evidence type="ECO:0000256" key="1">
    <source>
        <dbReference type="SAM" id="MobiDB-lite"/>
    </source>
</evidence>
<keyword evidence="5" id="KW-1185">Reference proteome</keyword>
<feature type="region of interest" description="Disordered" evidence="1">
    <location>
        <begin position="256"/>
        <end position="280"/>
    </location>
</feature>
<feature type="transmembrane region" description="Helical" evidence="2">
    <location>
        <begin position="108"/>
        <end position="131"/>
    </location>
</feature>
<evidence type="ECO:0000313" key="4">
    <source>
        <dbReference type="EMBL" id="NUV27540.1"/>
    </source>
</evidence>
<dbReference type="InterPro" id="IPR025565">
    <property type="entry name" value="DUF4328"/>
</dbReference>
<evidence type="ECO:0000256" key="2">
    <source>
        <dbReference type="SAM" id="Phobius"/>
    </source>
</evidence>
<feature type="transmembrane region" description="Helical" evidence="2">
    <location>
        <begin position="58"/>
        <end position="87"/>
    </location>
</feature>
<feature type="transmembrane region" description="Helical" evidence="2">
    <location>
        <begin position="151"/>
        <end position="167"/>
    </location>
</feature>
<accession>A0A7Y6EZL6</accession>
<sequence length="280" mass="30961">MGGSFVMLCVRCRTAEARPDSVRCELCEAAERLDGRTHLGGRRRVPVSGTAVLRSPVALGWATAGLFALVGLTDMVAAVLDLVMAGFADQAAGGDWSVEDDWTVAERFSAYATYFWSLVYLSSVVVFLVWFRRTRVNAEVFDPYGHTMLRGWAIGGWFVPVVSLWFPRRIASETWYASVSPADRRGPLLLNLWWGAFLLDNAVSQFVARQLDRAEEVDEIARAYRYVAYSELFSVVHAVIAVLFVLALTGRQNTRAHQPWPPAAPGPVPEVPDAPAPEKV</sequence>
<dbReference type="Pfam" id="PF14219">
    <property type="entry name" value="DUF4328"/>
    <property type="match status" value="1"/>
</dbReference>
<reference evidence="4 5" key="1">
    <citation type="submission" date="2020-03" db="EMBL/GenBank/DDBJ databases">
        <title>Complete genome sequence of sixteen Streptomyces strains facilitates identification of candidate genes involved in plant growth-promotion in grain legumes and cereals.</title>
        <authorList>
            <person name="Gopalakrishnan S."/>
            <person name="Thakur V."/>
            <person name="Saxena R."/>
            <person name="Vadlamudi S."/>
            <person name="Purohit S."/>
            <person name="Kumar V."/>
            <person name="Rathore A."/>
            <person name="Chitikineni A."/>
            <person name="Varshney R.K."/>
        </authorList>
    </citation>
    <scope>NUCLEOTIDE SEQUENCE [LARGE SCALE GENOMIC DNA]</scope>
    <source>
        <strain evidence="4 5">KAI-180</strain>
    </source>
</reference>